<dbReference type="InterPro" id="IPR046700">
    <property type="entry name" value="DUF6570"/>
</dbReference>
<gene>
    <name evidence="3" type="ORF">ARMOST_14168</name>
</gene>
<evidence type="ECO:0000259" key="2">
    <source>
        <dbReference type="Pfam" id="PF20209"/>
    </source>
</evidence>
<dbReference type="AlphaFoldDB" id="A0A284RPU9"/>
<proteinExistence type="predicted"/>
<dbReference type="OrthoDB" id="3257061at2759"/>
<dbReference type="EMBL" id="FUEG01000013">
    <property type="protein sequence ID" value="SJL10774.1"/>
    <property type="molecule type" value="Genomic_DNA"/>
</dbReference>
<sequence>MDVSDIPNSALLEPPQSHPSHILSQNMLLYSEHRSPLVGNVSVCTDCLKSMQCNVMPKLSLANNMWLGHVLPQLAILNLPERILVARYFPAGYIVKLYPKIKSAQRWDSDLFASGIKGNVSTYPLPHAHISSFIDGRQTMPPAAGILSALIGVTFIQPNKKVQYPFPKMLHVRHRIVFDVLQWLQSNNPLWSSIHTEMDRIASLPEDGVPDEIVCTARITEDMDVLSAEQTGYVPEPADDDDTVFDDLYPNVDTNEENDAGPPEGEMYSEDIALQSHGVVDANGNEVIDEDLREHALTNGIDVPPPSSHGEDHYKVKCGSHFINEYEYGCKTDDVCSKVPGTDESWKTLHLKIWSTTVAFNPPNLWLTINPNDTQDPIAQVITGESIDLDDFVKHSGPSPTVRSKTIAADPYASAKFFHLIVAWIDKTGEWGPRCLYGYVNNFNPPILVTVHSNHDIKLITNTFGMSNMTWYITTYVTKKQTKSSNASTLLAKTVAFHKRSVKGIDDFRTVNKCLLQCCSNTLGHLQEFSAQEVWDLHNLAPGNSTFETVLNDFVLVNPFLMDVMENVDYFHKCLENAKKKPPGWIPVNEADLALQQSIPSMEGVDHDDIEWDTPHITEMDIK</sequence>
<dbReference type="Pfam" id="PF14214">
    <property type="entry name" value="Helitron_like_N"/>
    <property type="match status" value="1"/>
</dbReference>
<name>A0A284RPU9_ARMOS</name>
<keyword evidence="4" id="KW-1185">Reference proteome</keyword>
<protein>
    <submittedName>
        <fullName evidence="3">Uncharacterized protein</fullName>
    </submittedName>
</protein>
<evidence type="ECO:0000313" key="4">
    <source>
        <dbReference type="Proteomes" id="UP000219338"/>
    </source>
</evidence>
<dbReference type="Proteomes" id="UP000219338">
    <property type="component" value="Unassembled WGS sequence"/>
</dbReference>
<accession>A0A284RPU9</accession>
<feature type="domain" description="Helitron helicase-like" evidence="1">
    <location>
        <begin position="336"/>
        <end position="422"/>
    </location>
</feature>
<evidence type="ECO:0000313" key="3">
    <source>
        <dbReference type="EMBL" id="SJL10774.1"/>
    </source>
</evidence>
<dbReference type="OMA" id="TIVERMM"/>
<reference evidence="4" key="1">
    <citation type="journal article" date="2017" name="Nat. Ecol. Evol.">
        <title>Genome expansion and lineage-specific genetic innovations in the forest pathogenic fungi Armillaria.</title>
        <authorList>
            <person name="Sipos G."/>
            <person name="Prasanna A.N."/>
            <person name="Walter M.C."/>
            <person name="O'Connor E."/>
            <person name="Balint B."/>
            <person name="Krizsan K."/>
            <person name="Kiss B."/>
            <person name="Hess J."/>
            <person name="Varga T."/>
            <person name="Slot J."/>
            <person name="Riley R."/>
            <person name="Boka B."/>
            <person name="Rigling D."/>
            <person name="Barry K."/>
            <person name="Lee J."/>
            <person name="Mihaltcheva S."/>
            <person name="LaButti K."/>
            <person name="Lipzen A."/>
            <person name="Waldron R."/>
            <person name="Moloney N.M."/>
            <person name="Sperisen C."/>
            <person name="Kredics L."/>
            <person name="Vagvoelgyi C."/>
            <person name="Patrignani A."/>
            <person name="Fitzpatrick D."/>
            <person name="Nagy I."/>
            <person name="Doyle S."/>
            <person name="Anderson J.B."/>
            <person name="Grigoriev I.V."/>
            <person name="Gueldener U."/>
            <person name="Muensterkoetter M."/>
            <person name="Nagy L.G."/>
        </authorList>
    </citation>
    <scope>NUCLEOTIDE SEQUENCE [LARGE SCALE GENOMIC DNA]</scope>
    <source>
        <strain evidence="4">C18/9</strain>
    </source>
</reference>
<dbReference type="STRING" id="47428.A0A284RPU9"/>
<evidence type="ECO:0000259" key="1">
    <source>
        <dbReference type="Pfam" id="PF14214"/>
    </source>
</evidence>
<dbReference type="Pfam" id="PF20209">
    <property type="entry name" value="DUF6570"/>
    <property type="match status" value="1"/>
</dbReference>
<organism evidence="3 4">
    <name type="scientific">Armillaria ostoyae</name>
    <name type="common">Armillaria root rot fungus</name>
    <dbReference type="NCBI Taxonomy" id="47428"/>
    <lineage>
        <taxon>Eukaryota</taxon>
        <taxon>Fungi</taxon>
        <taxon>Dikarya</taxon>
        <taxon>Basidiomycota</taxon>
        <taxon>Agaricomycotina</taxon>
        <taxon>Agaricomycetes</taxon>
        <taxon>Agaricomycetidae</taxon>
        <taxon>Agaricales</taxon>
        <taxon>Marasmiineae</taxon>
        <taxon>Physalacriaceae</taxon>
        <taxon>Armillaria</taxon>
    </lineage>
</organism>
<dbReference type="InterPro" id="IPR025476">
    <property type="entry name" value="Helitron_helicase-like"/>
</dbReference>
<feature type="domain" description="DUF6570" evidence="2">
    <location>
        <begin position="55"/>
        <end position="200"/>
    </location>
</feature>